<dbReference type="Proteomes" id="UP000646827">
    <property type="component" value="Unassembled WGS sequence"/>
</dbReference>
<evidence type="ECO:0000256" key="1">
    <source>
        <dbReference type="SAM" id="MobiDB-lite"/>
    </source>
</evidence>
<dbReference type="EMBL" id="JAEPRB010000681">
    <property type="protein sequence ID" value="KAG2213581.1"/>
    <property type="molecule type" value="Genomic_DNA"/>
</dbReference>
<name>A0A8H7RLZ6_9FUNG</name>
<comment type="caution">
    <text evidence="2">The sequence shown here is derived from an EMBL/GenBank/DDBJ whole genome shotgun (WGS) entry which is preliminary data.</text>
</comment>
<gene>
    <name evidence="2" type="ORF">INT45_001431</name>
</gene>
<evidence type="ECO:0000313" key="3">
    <source>
        <dbReference type="Proteomes" id="UP000646827"/>
    </source>
</evidence>
<accession>A0A8H7RLZ6</accession>
<dbReference type="AlphaFoldDB" id="A0A8H7RLZ6"/>
<organism evidence="2 3">
    <name type="scientific">Circinella minor</name>
    <dbReference type="NCBI Taxonomy" id="1195481"/>
    <lineage>
        <taxon>Eukaryota</taxon>
        <taxon>Fungi</taxon>
        <taxon>Fungi incertae sedis</taxon>
        <taxon>Mucoromycota</taxon>
        <taxon>Mucoromycotina</taxon>
        <taxon>Mucoromycetes</taxon>
        <taxon>Mucorales</taxon>
        <taxon>Lichtheimiaceae</taxon>
        <taxon>Circinella</taxon>
    </lineage>
</organism>
<sequence length="280" mass="29328">MGNISILPELAQHVTLGQAHLSLDKRPTIDHAANLARHMYGNVVHSKYSKRVAASSDSSSSSSAVSAAGGLSLAVSGKKNKGKKRADAKHCQLHGTGRHSSEECRAVSSLQTGGNSGKVTKFSGSLSSARAAGSSSAGSSSSGKKNCFKCGFVPWKQGHVCEVNHLAIRSASLLQSSSSLSASGSAPVTPPPPSSLPVPVQDDNSVALVRPNLAAPAAVPPANEDTFMSEVEESLSKACFNCKSNHSHDFTKHLYKNTKSYYVLITLERHALISPQLDLK</sequence>
<reference evidence="2 3" key="1">
    <citation type="submission" date="2020-12" db="EMBL/GenBank/DDBJ databases">
        <title>Metabolic potential, ecology and presence of endohyphal bacteria is reflected in genomic diversity of Mucoromycotina.</title>
        <authorList>
            <person name="Muszewska A."/>
            <person name="Okrasinska A."/>
            <person name="Steczkiewicz K."/>
            <person name="Drgas O."/>
            <person name="Orlowska M."/>
            <person name="Perlinska-Lenart U."/>
            <person name="Aleksandrzak-Piekarczyk T."/>
            <person name="Szatraj K."/>
            <person name="Zielenkiewicz U."/>
            <person name="Pilsyk S."/>
            <person name="Malc E."/>
            <person name="Mieczkowski P."/>
            <person name="Kruszewska J.S."/>
            <person name="Biernat P."/>
            <person name="Pawlowska J."/>
        </authorList>
    </citation>
    <scope>NUCLEOTIDE SEQUENCE [LARGE SCALE GENOMIC DNA]</scope>
    <source>
        <strain evidence="2 3">CBS 142.35</strain>
    </source>
</reference>
<protein>
    <submittedName>
        <fullName evidence="2">Uncharacterized protein</fullName>
    </submittedName>
</protein>
<evidence type="ECO:0000313" key="2">
    <source>
        <dbReference type="EMBL" id="KAG2213581.1"/>
    </source>
</evidence>
<keyword evidence="3" id="KW-1185">Reference proteome</keyword>
<feature type="compositionally biased region" description="Basic residues" evidence="1">
    <location>
        <begin position="78"/>
        <end position="87"/>
    </location>
</feature>
<feature type="region of interest" description="Disordered" evidence="1">
    <location>
        <begin position="76"/>
        <end position="123"/>
    </location>
</feature>
<proteinExistence type="predicted"/>